<feature type="non-terminal residue" evidence="2">
    <location>
        <position position="1"/>
    </location>
</feature>
<keyword evidence="1" id="KW-0812">Transmembrane</keyword>
<gene>
    <name evidence="2" type="ORF">S12H4_49563</name>
</gene>
<evidence type="ECO:0000313" key="2">
    <source>
        <dbReference type="EMBL" id="GAJ13169.1"/>
    </source>
</evidence>
<keyword evidence="1" id="KW-0472">Membrane</keyword>
<evidence type="ECO:0000256" key="1">
    <source>
        <dbReference type="SAM" id="Phobius"/>
    </source>
</evidence>
<keyword evidence="1" id="KW-1133">Transmembrane helix</keyword>
<dbReference type="EMBL" id="BARW01031111">
    <property type="protein sequence ID" value="GAJ13169.1"/>
    <property type="molecule type" value="Genomic_DNA"/>
</dbReference>
<reference evidence="2" key="1">
    <citation type="journal article" date="2014" name="Front. Microbiol.">
        <title>High frequency of phylogenetically diverse reductive dehalogenase-homologous genes in deep subseafloor sedimentary metagenomes.</title>
        <authorList>
            <person name="Kawai M."/>
            <person name="Futagami T."/>
            <person name="Toyoda A."/>
            <person name="Takaki Y."/>
            <person name="Nishi S."/>
            <person name="Hori S."/>
            <person name="Arai W."/>
            <person name="Tsubouchi T."/>
            <person name="Morono Y."/>
            <person name="Uchiyama I."/>
            <person name="Ito T."/>
            <person name="Fujiyama A."/>
            <person name="Inagaki F."/>
            <person name="Takami H."/>
        </authorList>
    </citation>
    <scope>NUCLEOTIDE SEQUENCE</scope>
    <source>
        <strain evidence="2">Expedition CK06-06</strain>
    </source>
</reference>
<feature type="transmembrane region" description="Helical" evidence="1">
    <location>
        <begin position="199"/>
        <end position="220"/>
    </location>
</feature>
<protein>
    <submittedName>
        <fullName evidence="2">Uncharacterized protein</fullName>
    </submittedName>
</protein>
<comment type="caution">
    <text evidence="2">The sequence shown here is derived from an EMBL/GenBank/DDBJ whole genome shotgun (WGS) entry which is preliminary data.</text>
</comment>
<proteinExistence type="predicted"/>
<organism evidence="2">
    <name type="scientific">marine sediment metagenome</name>
    <dbReference type="NCBI Taxonomy" id="412755"/>
    <lineage>
        <taxon>unclassified sequences</taxon>
        <taxon>metagenomes</taxon>
        <taxon>ecological metagenomes</taxon>
    </lineage>
</organism>
<name>X1U6P6_9ZZZZ</name>
<accession>X1U6P6</accession>
<sequence>GIVLWFESMQVRNPPKRALEKLAGSLERFFPSMLWPEQGSNPGNHERSERVQKFVEQVSKGEGWETPKVVIPSEEEFTRLAGQTDAAAGIPWKDIIKQVKGYASRQQKSIYINPRFIDSTTVLHELAHYNTTREDIMSVMERFKDKPELILTTLEIRAERKARRLARKYGKEWRDLVQISNPGSNPGAGSNPADPVVPYWVLPAAFTAVLVVVSFVGWVASQLEQQSA</sequence>
<dbReference type="AlphaFoldDB" id="X1U6P6"/>